<comment type="similarity">
    <text evidence="1">Belongs to the N(4)/N(6)-methyltransferase family.</text>
</comment>
<evidence type="ECO:0000256" key="4">
    <source>
        <dbReference type="ARBA" id="ARBA00022679"/>
    </source>
</evidence>
<feature type="non-terminal residue" evidence="7">
    <location>
        <position position="1"/>
    </location>
</feature>
<dbReference type="PRINTS" id="PR00505">
    <property type="entry name" value="D12N6MTFRASE"/>
</dbReference>
<dbReference type="SUPFAM" id="SSF53335">
    <property type="entry name" value="S-adenosyl-L-methionine-dependent methyltransferases"/>
    <property type="match status" value="1"/>
</dbReference>
<gene>
    <name evidence="7" type="ORF">LCGC14_1322680</name>
</gene>
<dbReference type="GO" id="GO:0032259">
    <property type="term" value="P:methylation"/>
    <property type="evidence" value="ECO:0007669"/>
    <property type="project" value="UniProtKB-KW"/>
</dbReference>
<sequence length="303" mass="33518">SSKHSVKPMQLDLAILKDDRLPMPQQKKPILKYAGGKTWLIDYVGKGIWRRLANTGGRYIEPFLGGGAVALWLSLPDMILSDKSCPIMELYQTLVDGPGEVRAALIKLVSIGVDEDAYYTVRGDVPRTPVGRTARLIYLNRLDYNGLYRVNKAGEFNVPYDKSKKIPKDTMKLFPNLGRFWGIQQAFANAELFSCDFANICRLAGEGDVVLADPPYVSAYDQYTEDGFHDADHARLAEELRIAYEAGATIIANNADSPFVRELYDWAPHILTAAEARAINSDGEGRGGVDCLIITTDLEVLGT</sequence>
<dbReference type="AlphaFoldDB" id="A0A0F9MZU5"/>
<comment type="caution">
    <text evidence="7">The sequence shown here is derived from an EMBL/GenBank/DDBJ whole genome shotgun (WGS) entry which is preliminary data.</text>
</comment>
<reference evidence="7" key="1">
    <citation type="journal article" date="2015" name="Nature">
        <title>Complex archaea that bridge the gap between prokaryotes and eukaryotes.</title>
        <authorList>
            <person name="Spang A."/>
            <person name="Saw J.H."/>
            <person name="Jorgensen S.L."/>
            <person name="Zaremba-Niedzwiedzka K."/>
            <person name="Martijn J."/>
            <person name="Lind A.E."/>
            <person name="van Eijk R."/>
            <person name="Schleper C."/>
            <person name="Guy L."/>
            <person name="Ettema T.J."/>
        </authorList>
    </citation>
    <scope>NUCLEOTIDE SEQUENCE</scope>
</reference>
<dbReference type="EC" id="2.1.1.72" evidence="2"/>
<dbReference type="GO" id="GO:0043565">
    <property type="term" value="F:sequence-specific DNA binding"/>
    <property type="evidence" value="ECO:0007669"/>
    <property type="project" value="TreeGrafter"/>
</dbReference>
<dbReference type="InterPro" id="IPR012327">
    <property type="entry name" value="MeTrfase_D12"/>
</dbReference>
<dbReference type="PANTHER" id="PTHR30481:SF3">
    <property type="entry name" value="DNA ADENINE METHYLASE"/>
    <property type="match status" value="1"/>
</dbReference>
<evidence type="ECO:0000256" key="3">
    <source>
        <dbReference type="ARBA" id="ARBA00022603"/>
    </source>
</evidence>
<dbReference type="PIRSF" id="PIRSF000398">
    <property type="entry name" value="M_m6A_EcoRV"/>
    <property type="match status" value="1"/>
</dbReference>
<proteinExistence type="inferred from homology"/>
<evidence type="ECO:0000256" key="5">
    <source>
        <dbReference type="ARBA" id="ARBA00022691"/>
    </source>
</evidence>
<keyword evidence="4" id="KW-0808">Transferase</keyword>
<dbReference type="Gene3D" id="3.40.50.150">
    <property type="entry name" value="Vaccinia Virus protein VP39"/>
    <property type="match status" value="1"/>
</dbReference>
<dbReference type="InterPro" id="IPR012263">
    <property type="entry name" value="M_m6A_EcoRV"/>
</dbReference>
<dbReference type="EMBL" id="LAZR01007910">
    <property type="protein sequence ID" value="KKM82140.1"/>
    <property type="molecule type" value="Genomic_DNA"/>
</dbReference>
<name>A0A0F9MZU5_9ZZZZ</name>
<dbReference type="GO" id="GO:0009307">
    <property type="term" value="P:DNA restriction-modification system"/>
    <property type="evidence" value="ECO:0007669"/>
    <property type="project" value="InterPro"/>
</dbReference>
<evidence type="ECO:0000313" key="7">
    <source>
        <dbReference type="EMBL" id="KKM82140.1"/>
    </source>
</evidence>
<dbReference type="InterPro" id="IPR029063">
    <property type="entry name" value="SAM-dependent_MTases_sf"/>
</dbReference>
<organism evidence="7">
    <name type="scientific">marine sediment metagenome</name>
    <dbReference type="NCBI Taxonomy" id="412755"/>
    <lineage>
        <taxon>unclassified sequences</taxon>
        <taxon>metagenomes</taxon>
        <taxon>ecological metagenomes</taxon>
    </lineage>
</organism>
<comment type="catalytic activity">
    <reaction evidence="6">
        <text>a 2'-deoxyadenosine in DNA + S-adenosyl-L-methionine = an N(6)-methyl-2'-deoxyadenosine in DNA + S-adenosyl-L-homocysteine + H(+)</text>
        <dbReference type="Rhea" id="RHEA:15197"/>
        <dbReference type="Rhea" id="RHEA-COMP:12418"/>
        <dbReference type="Rhea" id="RHEA-COMP:12419"/>
        <dbReference type="ChEBI" id="CHEBI:15378"/>
        <dbReference type="ChEBI" id="CHEBI:57856"/>
        <dbReference type="ChEBI" id="CHEBI:59789"/>
        <dbReference type="ChEBI" id="CHEBI:90615"/>
        <dbReference type="ChEBI" id="CHEBI:90616"/>
        <dbReference type="EC" id="2.1.1.72"/>
    </reaction>
</comment>
<dbReference type="GO" id="GO:0006298">
    <property type="term" value="P:mismatch repair"/>
    <property type="evidence" value="ECO:0007669"/>
    <property type="project" value="TreeGrafter"/>
</dbReference>
<keyword evidence="3" id="KW-0489">Methyltransferase</keyword>
<dbReference type="PANTHER" id="PTHR30481">
    <property type="entry name" value="DNA ADENINE METHYLASE"/>
    <property type="match status" value="1"/>
</dbReference>
<dbReference type="InterPro" id="IPR002052">
    <property type="entry name" value="DNA_methylase_N6_adenine_CS"/>
</dbReference>
<dbReference type="GO" id="GO:1904047">
    <property type="term" value="F:S-adenosyl-L-methionine binding"/>
    <property type="evidence" value="ECO:0007669"/>
    <property type="project" value="TreeGrafter"/>
</dbReference>
<protein>
    <recommendedName>
        <fullName evidence="2">site-specific DNA-methyltransferase (adenine-specific)</fullName>
        <ecNumber evidence="2">2.1.1.72</ecNumber>
    </recommendedName>
</protein>
<evidence type="ECO:0000256" key="6">
    <source>
        <dbReference type="ARBA" id="ARBA00047942"/>
    </source>
</evidence>
<dbReference type="PROSITE" id="PS00092">
    <property type="entry name" value="N6_MTASE"/>
    <property type="match status" value="1"/>
</dbReference>
<dbReference type="GO" id="GO:0009007">
    <property type="term" value="F:site-specific DNA-methyltransferase (adenine-specific) activity"/>
    <property type="evidence" value="ECO:0007669"/>
    <property type="project" value="UniProtKB-EC"/>
</dbReference>
<keyword evidence="5" id="KW-0949">S-adenosyl-L-methionine</keyword>
<accession>A0A0F9MZU5</accession>
<dbReference type="Gene3D" id="1.10.1020.10">
    <property type="entry name" value="Adenine-specific Methyltransferase, Domain 2"/>
    <property type="match status" value="1"/>
</dbReference>
<evidence type="ECO:0000256" key="2">
    <source>
        <dbReference type="ARBA" id="ARBA00011900"/>
    </source>
</evidence>
<dbReference type="NCBIfam" id="TIGR00571">
    <property type="entry name" value="dam"/>
    <property type="match status" value="1"/>
</dbReference>
<dbReference type="Pfam" id="PF02086">
    <property type="entry name" value="MethyltransfD12"/>
    <property type="match status" value="1"/>
</dbReference>
<evidence type="ECO:0000256" key="1">
    <source>
        <dbReference type="ARBA" id="ARBA00006594"/>
    </source>
</evidence>
<dbReference type="InterPro" id="IPR023095">
    <property type="entry name" value="Ade_MeTrfase_dom_2"/>
</dbReference>